<feature type="compositionally biased region" description="Polar residues" evidence="1">
    <location>
        <begin position="245"/>
        <end position="259"/>
    </location>
</feature>
<dbReference type="HOGENOM" id="CLU_1075350_0_0_1"/>
<evidence type="ECO:0008006" key="5">
    <source>
        <dbReference type="Google" id="ProtNLM"/>
    </source>
</evidence>
<dbReference type="SUPFAM" id="SSF55961">
    <property type="entry name" value="Bet v1-like"/>
    <property type="match status" value="1"/>
</dbReference>
<name>A0A0D3I6I9_EMIH1</name>
<evidence type="ECO:0000313" key="4">
    <source>
        <dbReference type="Proteomes" id="UP000013827"/>
    </source>
</evidence>
<dbReference type="RefSeq" id="XP_005759303.1">
    <property type="nucleotide sequence ID" value="XM_005759246.1"/>
</dbReference>
<feature type="region of interest" description="Disordered" evidence="1">
    <location>
        <begin position="216"/>
        <end position="259"/>
    </location>
</feature>
<reference evidence="4" key="1">
    <citation type="journal article" date="2013" name="Nature">
        <title>Pan genome of the phytoplankton Emiliania underpins its global distribution.</title>
        <authorList>
            <person name="Read B.A."/>
            <person name="Kegel J."/>
            <person name="Klute M.J."/>
            <person name="Kuo A."/>
            <person name="Lefebvre S.C."/>
            <person name="Maumus F."/>
            <person name="Mayer C."/>
            <person name="Miller J."/>
            <person name="Monier A."/>
            <person name="Salamov A."/>
            <person name="Young J."/>
            <person name="Aguilar M."/>
            <person name="Claverie J.M."/>
            <person name="Frickenhaus S."/>
            <person name="Gonzalez K."/>
            <person name="Herman E.K."/>
            <person name="Lin Y.C."/>
            <person name="Napier J."/>
            <person name="Ogata H."/>
            <person name="Sarno A.F."/>
            <person name="Shmutz J."/>
            <person name="Schroeder D."/>
            <person name="de Vargas C."/>
            <person name="Verret F."/>
            <person name="von Dassow P."/>
            <person name="Valentin K."/>
            <person name="Van de Peer Y."/>
            <person name="Wheeler G."/>
            <person name="Dacks J.B."/>
            <person name="Delwiche C.F."/>
            <person name="Dyhrman S.T."/>
            <person name="Glockner G."/>
            <person name="John U."/>
            <person name="Richards T."/>
            <person name="Worden A.Z."/>
            <person name="Zhang X."/>
            <person name="Grigoriev I.V."/>
            <person name="Allen A.E."/>
            <person name="Bidle K."/>
            <person name="Borodovsky M."/>
            <person name="Bowler C."/>
            <person name="Brownlee C."/>
            <person name="Cock J.M."/>
            <person name="Elias M."/>
            <person name="Gladyshev V.N."/>
            <person name="Groth M."/>
            <person name="Guda C."/>
            <person name="Hadaegh A."/>
            <person name="Iglesias-Rodriguez M.D."/>
            <person name="Jenkins J."/>
            <person name="Jones B.M."/>
            <person name="Lawson T."/>
            <person name="Leese F."/>
            <person name="Lindquist E."/>
            <person name="Lobanov A."/>
            <person name="Lomsadze A."/>
            <person name="Malik S.B."/>
            <person name="Marsh M.E."/>
            <person name="Mackinder L."/>
            <person name="Mock T."/>
            <person name="Mueller-Roeber B."/>
            <person name="Pagarete A."/>
            <person name="Parker M."/>
            <person name="Probert I."/>
            <person name="Quesneville H."/>
            <person name="Raines C."/>
            <person name="Rensing S.A."/>
            <person name="Riano-Pachon D.M."/>
            <person name="Richier S."/>
            <person name="Rokitta S."/>
            <person name="Shiraiwa Y."/>
            <person name="Soanes D.M."/>
            <person name="van der Giezen M."/>
            <person name="Wahlund T.M."/>
            <person name="Williams B."/>
            <person name="Wilson W."/>
            <person name="Wolfe G."/>
            <person name="Wurch L.L."/>
        </authorList>
    </citation>
    <scope>NUCLEOTIDE SEQUENCE</scope>
</reference>
<evidence type="ECO:0000313" key="3">
    <source>
        <dbReference type="EnsemblProtists" id="EOD06874"/>
    </source>
</evidence>
<feature type="signal peptide" evidence="2">
    <location>
        <begin position="1"/>
        <end position="17"/>
    </location>
</feature>
<organism evidence="3 4">
    <name type="scientific">Emiliania huxleyi (strain CCMP1516)</name>
    <dbReference type="NCBI Taxonomy" id="280463"/>
    <lineage>
        <taxon>Eukaryota</taxon>
        <taxon>Haptista</taxon>
        <taxon>Haptophyta</taxon>
        <taxon>Prymnesiophyceae</taxon>
        <taxon>Isochrysidales</taxon>
        <taxon>Noelaerhabdaceae</taxon>
        <taxon>Emiliania</taxon>
    </lineage>
</organism>
<keyword evidence="2" id="KW-0732">Signal</keyword>
<dbReference type="Gene3D" id="3.30.530.20">
    <property type="match status" value="1"/>
</dbReference>
<dbReference type="InterPro" id="IPR019587">
    <property type="entry name" value="Polyketide_cyclase/dehydratase"/>
</dbReference>
<reference evidence="3" key="2">
    <citation type="submission" date="2024-10" db="UniProtKB">
        <authorList>
            <consortium name="EnsemblProtists"/>
        </authorList>
    </citation>
    <scope>IDENTIFICATION</scope>
</reference>
<dbReference type="Pfam" id="PF10604">
    <property type="entry name" value="Polyketide_cyc2"/>
    <property type="match status" value="1"/>
</dbReference>
<dbReference type="EnsemblProtists" id="EOD06874">
    <property type="protein sequence ID" value="EOD06874"/>
    <property type="gene ID" value="EMIHUDRAFT_258686"/>
</dbReference>
<dbReference type="PaxDb" id="2903-EOD06874"/>
<feature type="chain" id="PRO_5044252183" description="Coenzyme Q-binding protein COQ10 START domain-containing protein" evidence="2">
    <location>
        <begin position="18"/>
        <end position="259"/>
    </location>
</feature>
<evidence type="ECO:0000256" key="2">
    <source>
        <dbReference type="SAM" id="SignalP"/>
    </source>
</evidence>
<proteinExistence type="predicted"/>
<protein>
    <recommendedName>
        <fullName evidence="5">Coenzyme Q-binding protein COQ10 START domain-containing protein</fullName>
    </recommendedName>
</protein>
<accession>A0A0D3I6I9</accession>
<dbReference type="AlphaFoldDB" id="A0A0D3I6I9"/>
<dbReference type="KEGG" id="ehx:EMIHUDRAFT_258686"/>
<dbReference type="GeneID" id="17253025"/>
<keyword evidence="4" id="KW-1185">Reference proteome</keyword>
<evidence type="ECO:0000256" key="1">
    <source>
        <dbReference type="SAM" id="MobiDB-lite"/>
    </source>
</evidence>
<dbReference type="InterPro" id="IPR023393">
    <property type="entry name" value="START-like_dom_sf"/>
</dbReference>
<sequence length="259" mass="28301">MRLAALLHVLLPARVIAFATLRPAHAPSPACRPRPRSLPLCWTGETSATIEIAGVPVSRLYESYADLRRMTEWSPLLDSVSVDPDRPSRSVWVMTVPRALKVPARLLGYTTTLSWQAELAAPRPPLMTWTSVLDEQGKLEGIPNAGFVPSGAIEVVESRPGVAAMTLTLRYALPDPAAGWQVALIQSAPVQFVLSSRIEAGLRRFSRAMRREWEEEQAAHRAADRASGRHEEAGVHSEDGHTEGRQPSTDLPQPSGTVL</sequence>
<dbReference type="Proteomes" id="UP000013827">
    <property type="component" value="Unassembled WGS sequence"/>
</dbReference>
<feature type="compositionally biased region" description="Basic and acidic residues" evidence="1">
    <location>
        <begin position="216"/>
        <end position="244"/>
    </location>
</feature>